<dbReference type="Pfam" id="PF08511">
    <property type="entry name" value="COQ9"/>
    <property type="match status" value="1"/>
</dbReference>
<dbReference type="Proteomes" id="UP001259803">
    <property type="component" value="Unassembled WGS sequence"/>
</dbReference>
<evidence type="ECO:0000256" key="5">
    <source>
        <dbReference type="ARBA" id="ARBA00023121"/>
    </source>
</evidence>
<dbReference type="EMBL" id="JAVRHS010000002">
    <property type="protein sequence ID" value="MDT0575137.1"/>
    <property type="molecule type" value="Genomic_DNA"/>
</dbReference>
<feature type="domain" description="COQ9 C-terminal" evidence="7">
    <location>
        <begin position="121"/>
        <end position="191"/>
    </location>
</feature>
<dbReference type="PANTHER" id="PTHR21427">
    <property type="entry name" value="UBIQUINONE BIOSYNTHESIS PROTEIN COQ9, MITOCHONDRIAL"/>
    <property type="match status" value="1"/>
</dbReference>
<dbReference type="Gene3D" id="1.10.357.10">
    <property type="entry name" value="Tetracycline Repressor, domain 2"/>
    <property type="match status" value="1"/>
</dbReference>
<organism evidence="8 9">
    <name type="scientific">Croceicoccus esteveae</name>
    <dbReference type="NCBI Taxonomy" id="3075597"/>
    <lineage>
        <taxon>Bacteria</taxon>
        <taxon>Pseudomonadati</taxon>
        <taxon>Pseudomonadota</taxon>
        <taxon>Alphaproteobacteria</taxon>
        <taxon>Sphingomonadales</taxon>
        <taxon>Erythrobacteraceae</taxon>
        <taxon>Croceicoccus</taxon>
    </lineage>
</organism>
<dbReference type="NCBIfam" id="TIGR02396">
    <property type="entry name" value="diverge_rpsU"/>
    <property type="match status" value="1"/>
</dbReference>
<keyword evidence="5" id="KW-0446">Lipid-binding</keyword>
<proteinExistence type="inferred from homology"/>
<evidence type="ECO:0000256" key="2">
    <source>
        <dbReference type="ARBA" id="ARBA00010766"/>
    </source>
</evidence>
<comment type="similarity">
    <text evidence="2">Belongs to the COQ9 family.</text>
</comment>
<evidence type="ECO:0000256" key="1">
    <source>
        <dbReference type="ARBA" id="ARBA00004749"/>
    </source>
</evidence>
<dbReference type="PANTHER" id="PTHR21427:SF19">
    <property type="entry name" value="UBIQUINONE BIOSYNTHESIS PROTEIN COQ9, MITOCHONDRIAL"/>
    <property type="match status" value="1"/>
</dbReference>
<dbReference type="RefSeq" id="WP_311339720.1">
    <property type="nucleotide sequence ID" value="NZ_JAVRHS010000002.1"/>
</dbReference>
<keyword evidence="4" id="KW-0809">Transit peptide</keyword>
<evidence type="ECO:0000256" key="4">
    <source>
        <dbReference type="ARBA" id="ARBA00022946"/>
    </source>
</evidence>
<comment type="caution">
    <text evidence="8">The sequence shown here is derived from an EMBL/GenBank/DDBJ whole genome shotgun (WGS) entry which is preliminary data.</text>
</comment>
<keyword evidence="9" id="KW-1185">Reference proteome</keyword>
<dbReference type="InterPro" id="IPR012762">
    <property type="entry name" value="Ubiq_biosynth_COQ9"/>
</dbReference>
<comment type="pathway">
    <text evidence="1">Cofactor biosynthesis; ubiquinone biosynthesis.</text>
</comment>
<dbReference type="InterPro" id="IPR013718">
    <property type="entry name" value="COQ9_C"/>
</dbReference>
<protein>
    <submittedName>
        <fullName evidence="8">COQ9 family protein</fullName>
    </submittedName>
</protein>
<keyword evidence="3" id="KW-0831">Ubiquinone biosynthesis</keyword>
<evidence type="ECO:0000256" key="3">
    <source>
        <dbReference type="ARBA" id="ARBA00022688"/>
    </source>
</evidence>
<evidence type="ECO:0000259" key="7">
    <source>
        <dbReference type="Pfam" id="PF08511"/>
    </source>
</evidence>
<comment type="function">
    <text evidence="6">Membrane-associated protein that warps the membrane surface to access and bind aromatic isoprenes with high specificity, including ubiquinone (CoQ) isoprene intermediates and presents them directly to COQ7, therefore facilitating the COQ7-mediated hydroxylase step. Participates in the biosynthesis of coenzyme Q, also named ubiquinone, an essential lipid-soluble electron transporter for aerobic cellular respiration.</text>
</comment>
<accession>A0ABU2ZEV5</accession>
<name>A0ABU2ZEV5_9SPHN</name>
<reference evidence="8 9" key="1">
    <citation type="submission" date="2023-09" db="EMBL/GenBank/DDBJ databases">
        <authorList>
            <person name="Rey-Velasco X."/>
        </authorList>
    </citation>
    <scope>NUCLEOTIDE SEQUENCE [LARGE SCALE GENOMIC DNA]</scope>
    <source>
        <strain evidence="8 9">F390</strain>
    </source>
</reference>
<evidence type="ECO:0000313" key="9">
    <source>
        <dbReference type="Proteomes" id="UP001259803"/>
    </source>
</evidence>
<evidence type="ECO:0000313" key="8">
    <source>
        <dbReference type="EMBL" id="MDT0575137.1"/>
    </source>
</evidence>
<gene>
    <name evidence="8" type="ORF">RM533_02935</name>
</gene>
<sequence>MIDAENLTLEELAIALAPALADAAIFDGWGEQALATAAQLEGVDADVARLAFPDGAMDMIAAWTASIDRRMAESLDPVELASMKIRERIRTLVLFRLEAALPQREAVRRAIAVMLLPGNIRRSLRLGWRSADLMWRMAGDRATDYNHYSKRAILASIYAATLSVFVNDDSEGQGETHAFLDRRIDDVMQFEKTKASLLKPGMERFSVTRLLGRLRYPAI</sequence>
<evidence type="ECO:0000256" key="6">
    <source>
        <dbReference type="ARBA" id="ARBA00058104"/>
    </source>
</evidence>